<evidence type="ECO:0000259" key="3">
    <source>
        <dbReference type="Pfam" id="PF14238"/>
    </source>
</evidence>
<dbReference type="Pfam" id="PF14238">
    <property type="entry name" value="DUF4340"/>
    <property type="match status" value="1"/>
</dbReference>
<evidence type="ECO:0000313" key="4">
    <source>
        <dbReference type="EMBL" id="QIK37576.1"/>
    </source>
</evidence>
<evidence type="ECO:0000313" key="5">
    <source>
        <dbReference type="Proteomes" id="UP000502699"/>
    </source>
</evidence>
<dbReference type="EMBL" id="CP048029">
    <property type="protein sequence ID" value="QIK37576.1"/>
    <property type="molecule type" value="Genomic_DNA"/>
</dbReference>
<dbReference type="KEGG" id="cjap:GWK36_05810"/>
<feature type="region of interest" description="Disordered" evidence="1">
    <location>
        <begin position="332"/>
        <end position="357"/>
    </location>
</feature>
<dbReference type="Proteomes" id="UP000502699">
    <property type="component" value="Chromosome"/>
</dbReference>
<keyword evidence="2" id="KW-0472">Membrane</keyword>
<gene>
    <name evidence="4" type="ORF">GWK36_05810</name>
</gene>
<keyword evidence="2" id="KW-0812">Transmembrane</keyword>
<feature type="domain" description="DUF4340" evidence="3">
    <location>
        <begin position="99"/>
        <end position="276"/>
    </location>
</feature>
<organism evidence="4 5">
    <name type="scientific">Caldichromatium japonicum</name>
    <dbReference type="NCBI Taxonomy" id="2699430"/>
    <lineage>
        <taxon>Bacteria</taxon>
        <taxon>Pseudomonadati</taxon>
        <taxon>Pseudomonadota</taxon>
        <taxon>Gammaproteobacteria</taxon>
        <taxon>Chromatiales</taxon>
        <taxon>Chromatiaceae</taxon>
        <taxon>Caldichromatium</taxon>
    </lineage>
</organism>
<protein>
    <submittedName>
        <fullName evidence="4">DUF4340 domain-containing protein</fullName>
    </submittedName>
</protein>
<evidence type="ECO:0000256" key="2">
    <source>
        <dbReference type="SAM" id="Phobius"/>
    </source>
</evidence>
<feature type="transmembrane region" description="Helical" evidence="2">
    <location>
        <begin position="34"/>
        <end position="54"/>
    </location>
</feature>
<reference evidence="5" key="1">
    <citation type="submission" date="2020-01" db="EMBL/GenBank/DDBJ databases">
        <title>Caldichromatium gen. nov., sp. nov., a thermophilic purple sulfur bacterium member of the family Chromatiaceae isolated from Nakabusa hot spring, Japan.</title>
        <authorList>
            <person name="Saini M.K."/>
            <person name="Hanada S."/>
            <person name="Tank M."/>
        </authorList>
    </citation>
    <scope>NUCLEOTIDE SEQUENCE [LARGE SCALE GENOMIC DNA]</scope>
    <source>
        <strain evidence="5">No.7</strain>
    </source>
</reference>
<dbReference type="RefSeq" id="WP_166270341.1">
    <property type="nucleotide sequence ID" value="NZ_CP048029.1"/>
</dbReference>
<dbReference type="AlphaFoldDB" id="A0A6G7VCH3"/>
<accession>A0A6G7VCH3</accession>
<keyword evidence="5" id="KW-1185">Reference proteome</keyword>
<dbReference type="InterPro" id="IPR025641">
    <property type="entry name" value="DUF4340"/>
</dbReference>
<evidence type="ECO:0000256" key="1">
    <source>
        <dbReference type="SAM" id="MobiDB-lite"/>
    </source>
</evidence>
<proteinExistence type="predicted"/>
<keyword evidence="2" id="KW-1133">Transmembrane helix</keyword>
<sequence length="357" mass="39249">MAAILFSKSSHDSAELSPAGVPDLGWRQDLRSPWVIGLAGLLVLQLLIALGLSLSAPSERAFAPQTPLIAFKPEQVKAIQIEGANGTEPVRLERRESTWIIGGLGDFPAASHRVDQLLNALADLKRPLPVANSAEARSRFKIADQDFKRRLTLIDKDGPLGTLILGETPSFKRLYGRPADDPAVYELPLAIADVSNRREDWVDKEQLRLDAEQIQDVSASDWRIAKEGSGWRLVDAAAGEQLDQEKVRELIQNLANLGYRDVLGTADDPSYNQSSPLLELKIQLNSGQTKVYRLSKMAEREEYVLKDSDRPYYFRLSKYDLGSLDGLDRSSLLVQTKPAKQEGPASGSSTPPAPAAE</sequence>
<name>A0A6G7VCH3_9GAMM</name>